<dbReference type="AlphaFoldDB" id="A0AAD6YA46"/>
<dbReference type="PANTHER" id="PTHR10963:SF24">
    <property type="entry name" value="GLYCOSIDASE C21B10.07-RELATED"/>
    <property type="match status" value="1"/>
</dbReference>
<keyword evidence="3" id="KW-0378">Hydrolase</keyword>
<feature type="compositionally biased region" description="Low complexity" evidence="1">
    <location>
        <begin position="153"/>
        <end position="162"/>
    </location>
</feature>
<dbReference type="InterPro" id="IPR050546">
    <property type="entry name" value="Glycosyl_Hydrlase_16"/>
</dbReference>
<dbReference type="Proteomes" id="UP001219525">
    <property type="component" value="Unassembled WGS sequence"/>
</dbReference>
<organism evidence="3 4">
    <name type="scientific">Mycena pura</name>
    <dbReference type="NCBI Taxonomy" id="153505"/>
    <lineage>
        <taxon>Eukaryota</taxon>
        <taxon>Fungi</taxon>
        <taxon>Dikarya</taxon>
        <taxon>Basidiomycota</taxon>
        <taxon>Agaricomycotina</taxon>
        <taxon>Agaricomycetes</taxon>
        <taxon>Agaricomycetidae</taxon>
        <taxon>Agaricales</taxon>
        <taxon>Marasmiineae</taxon>
        <taxon>Mycenaceae</taxon>
        <taxon>Mycena</taxon>
    </lineage>
</organism>
<dbReference type="InterPro" id="IPR013320">
    <property type="entry name" value="ConA-like_dom_sf"/>
</dbReference>
<dbReference type="Pfam" id="PF26113">
    <property type="entry name" value="GH16_XgeA"/>
    <property type="match status" value="1"/>
</dbReference>
<gene>
    <name evidence="3" type="ORF">GGX14DRAFT_655905</name>
</gene>
<evidence type="ECO:0000256" key="1">
    <source>
        <dbReference type="SAM" id="MobiDB-lite"/>
    </source>
</evidence>
<dbReference type="SUPFAM" id="SSF49899">
    <property type="entry name" value="Concanavalin A-like lectins/glucanases"/>
    <property type="match status" value="1"/>
</dbReference>
<dbReference type="GO" id="GO:0009251">
    <property type="term" value="P:glucan catabolic process"/>
    <property type="evidence" value="ECO:0007669"/>
    <property type="project" value="TreeGrafter"/>
</dbReference>
<feature type="compositionally biased region" description="Low complexity" evidence="1">
    <location>
        <begin position="182"/>
        <end position="242"/>
    </location>
</feature>
<feature type="signal peptide" evidence="2">
    <location>
        <begin position="1"/>
        <end position="20"/>
    </location>
</feature>
<reference evidence="3" key="1">
    <citation type="submission" date="2023-03" db="EMBL/GenBank/DDBJ databases">
        <title>Massive genome expansion in bonnet fungi (Mycena s.s.) driven by repeated elements and novel gene families across ecological guilds.</title>
        <authorList>
            <consortium name="Lawrence Berkeley National Laboratory"/>
            <person name="Harder C.B."/>
            <person name="Miyauchi S."/>
            <person name="Viragh M."/>
            <person name="Kuo A."/>
            <person name="Thoen E."/>
            <person name="Andreopoulos B."/>
            <person name="Lu D."/>
            <person name="Skrede I."/>
            <person name="Drula E."/>
            <person name="Henrissat B."/>
            <person name="Morin E."/>
            <person name="Kohler A."/>
            <person name="Barry K."/>
            <person name="LaButti K."/>
            <person name="Morin E."/>
            <person name="Salamov A."/>
            <person name="Lipzen A."/>
            <person name="Mereny Z."/>
            <person name="Hegedus B."/>
            <person name="Baldrian P."/>
            <person name="Stursova M."/>
            <person name="Weitz H."/>
            <person name="Taylor A."/>
            <person name="Grigoriev I.V."/>
            <person name="Nagy L.G."/>
            <person name="Martin F."/>
            <person name="Kauserud H."/>
        </authorList>
    </citation>
    <scope>NUCLEOTIDE SEQUENCE</scope>
    <source>
        <strain evidence="3">9144</strain>
    </source>
</reference>
<accession>A0AAD6YA46</accession>
<evidence type="ECO:0000313" key="4">
    <source>
        <dbReference type="Proteomes" id="UP001219525"/>
    </source>
</evidence>
<keyword evidence="4" id="KW-1185">Reference proteome</keyword>
<feature type="chain" id="PRO_5041945126" evidence="2">
    <location>
        <begin position="21"/>
        <end position="548"/>
    </location>
</feature>
<dbReference type="SUPFAM" id="SSF50685">
    <property type="entry name" value="Barwin-like endoglucanases"/>
    <property type="match status" value="1"/>
</dbReference>
<sequence>MSRSASAVLGVLALAASASASHSLRRTSSHARVAAARRSDAVSGVAYYGYQNNTMNACGTISADSDMIIGIGPDFYGDIDTVSSKCFQHITVALASDPTTNVDVTLTDACDECGGDGNIYLSIAAFKALSGGSLEAGVLHVDWAFSSDTFANSGSTPSSTGSDDGDDEDCEDDQDGTDEQDGTATTAATSKAAAAPATSKGTAATATSKAAAAPSKAAPQPAAKTSTAKTSTPTKTSSSPSSDGWKITHALEGSAFLDFFNYDSGTGDNNGVANYVNGISTNLARTDGDQVVLAVNTTQNVETRKSLRLVSKTTYNAEDNNLFIFDIARMPAVCGTWPAVWFTGANWPYDGEIDVVEGVSLYEQNIYSVHTGDGCSIPKSAMSSMNLVTPVEATVTNCNANADPAACGFTDESKSTFGPSFNKAGGGVFALVFDTDVIQTYFFQANEVPADITSQSPTPSKWGAPRMSISSSTCDTSTNFKDLMMVVDTNLAGTFTEGVWGVAGAGGQVESCQKTTGVDTAAEYVQGHGSAFGDDAQWKINGFYIYSK</sequence>
<dbReference type="PANTHER" id="PTHR10963">
    <property type="entry name" value="GLYCOSYL HYDROLASE-RELATED"/>
    <property type="match status" value="1"/>
</dbReference>
<dbReference type="InterPro" id="IPR036908">
    <property type="entry name" value="RlpA-like_sf"/>
</dbReference>
<evidence type="ECO:0000256" key="2">
    <source>
        <dbReference type="SAM" id="SignalP"/>
    </source>
</evidence>
<keyword evidence="2" id="KW-0732">Signal</keyword>
<evidence type="ECO:0000313" key="3">
    <source>
        <dbReference type="EMBL" id="KAJ7201704.1"/>
    </source>
</evidence>
<dbReference type="EMBL" id="JARJCW010000058">
    <property type="protein sequence ID" value="KAJ7201704.1"/>
    <property type="molecule type" value="Genomic_DNA"/>
</dbReference>
<comment type="caution">
    <text evidence="3">The sequence shown here is derived from an EMBL/GenBank/DDBJ whole genome shotgun (WGS) entry which is preliminary data.</text>
</comment>
<protein>
    <submittedName>
        <fullName evidence="3">Glycoside hydrolase family 16 protein</fullName>
    </submittedName>
</protein>
<dbReference type="GO" id="GO:0016787">
    <property type="term" value="F:hydrolase activity"/>
    <property type="evidence" value="ECO:0007669"/>
    <property type="project" value="UniProtKB-KW"/>
</dbReference>
<dbReference type="CDD" id="cd22191">
    <property type="entry name" value="DPBB_RlpA_EXP_N-like"/>
    <property type="match status" value="1"/>
</dbReference>
<feature type="compositionally biased region" description="Acidic residues" evidence="1">
    <location>
        <begin position="163"/>
        <end position="181"/>
    </location>
</feature>
<dbReference type="Gene3D" id="2.60.120.200">
    <property type="match status" value="1"/>
</dbReference>
<name>A0AAD6YA46_9AGAR</name>
<proteinExistence type="predicted"/>
<feature type="region of interest" description="Disordered" evidence="1">
    <location>
        <begin position="150"/>
        <end position="245"/>
    </location>
</feature>
<dbReference type="Gene3D" id="2.40.40.10">
    <property type="entry name" value="RlpA-like domain"/>
    <property type="match status" value="1"/>
</dbReference>